<dbReference type="InterPro" id="IPR031337">
    <property type="entry name" value="KDPG/KHG_AS_1"/>
</dbReference>
<name>A0ABW2Y8D9_9GAMM</name>
<dbReference type="PANTHER" id="PTHR30246">
    <property type="entry name" value="2-KETO-3-DEOXY-6-PHOSPHOGLUCONATE ALDOLASE"/>
    <property type="match status" value="1"/>
</dbReference>
<dbReference type="EC" id="4.1.2.14" evidence="5"/>
<keyword evidence="10" id="KW-1185">Reference proteome</keyword>
<dbReference type="NCBIfam" id="NF004325">
    <property type="entry name" value="PRK05718.1"/>
    <property type="match status" value="1"/>
</dbReference>
<dbReference type="Pfam" id="PF01081">
    <property type="entry name" value="Aldolase"/>
    <property type="match status" value="1"/>
</dbReference>
<comment type="pathway">
    <text evidence="2">Carbohydrate acid metabolism; 2-dehydro-3-deoxy-D-gluconate degradation; D-glyceraldehyde 3-phosphate and pyruvate from 2-dehydro-3-deoxy-D-gluconate: step 2/2.</text>
</comment>
<evidence type="ECO:0000313" key="10">
    <source>
        <dbReference type="Proteomes" id="UP001597110"/>
    </source>
</evidence>
<comment type="similarity">
    <text evidence="3">Belongs to the KHG/KDPG aldolase family.</text>
</comment>
<evidence type="ECO:0000313" key="9">
    <source>
        <dbReference type="EMBL" id="MFD0724627.1"/>
    </source>
</evidence>
<dbReference type="InterPro" id="IPR000887">
    <property type="entry name" value="Aldlse_KDPG_KHG"/>
</dbReference>
<comment type="catalytic activity">
    <reaction evidence="1">
        <text>2-dehydro-3-deoxy-6-phospho-D-gluconate = D-glyceraldehyde 3-phosphate + pyruvate</text>
        <dbReference type="Rhea" id="RHEA:17089"/>
        <dbReference type="ChEBI" id="CHEBI:15361"/>
        <dbReference type="ChEBI" id="CHEBI:57569"/>
        <dbReference type="ChEBI" id="CHEBI:59776"/>
        <dbReference type="EC" id="4.1.2.14"/>
    </reaction>
</comment>
<comment type="caution">
    <text evidence="9">The sequence shown here is derived from an EMBL/GenBank/DDBJ whole genome shotgun (WGS) entry which is preliminary data.</text>
</comment>
<evidence type="ECO:0000256" key="4">
    <source>
        <dbReference type="ARBA" id="ARBA00011233"/>
    </source>
</evidence>
<sequence>MTPEQLQRIDAILRAAPVVPVLAIDDLDDAVPLAHALVDAGLTVLEVTLRTPVATDAIQRMRDVPGAIVGAGTVLTAHDYERAVKAGATFVISPGATERLYEAANLFDVPLLPGIATASELMRGLEHGWTRFKFFPAEASGGIAALKGFAGPFPQVKFCPTGGIDAAKAPAYRALPNVLTVGGSWMVPADALKVKDWARIGALAAEAAR</sequence>
<evidence type="ECO:0000256" key="3">
    <source>
        <dbReference type="ARBA" id="ARBA00006906"/>
    </source>
</evidence>
<dbReference type="GO" id="GO:0008675">
    <property type="term" value="F:2-dehydro-3-deoxy-phosphogluconate aldolase activity"/>
    <property type="evidence" value="ECO:0007669"/>
    <property type="project" value="UniProtKB-EC"/>
</dbReference>
<dbReference type="SUPFAM" id="SSF51569">
    <property type="entry name" value="Aldolase"/>
    <property type="match status" value="1"/>
</dbReference>
<proteinExistence type="inferred from homology"/>
<dbReference type="GO" id="GO:0008700">
    <property type="term" value="F:(R,S)-4-hydroxy-2-oxoglutarate aldolase activity"/>
    <property type="evidence" value="ECO:0007669"/>
    <property type="project" value="UniProtKB-EC"/>
</dbReference>
<keyword evidence="7" id="KW-0704">Schiff base</keyword>
<dbReference type="EMBL" id="JBHTIF010000001">
    <property type="protein sequence ID" value="MFD0724627.1"/>
    <property type="molecule type" value="Genomic_DNA"/>
</dbReference>
<dbReference type="InterPro" id="IPR031338">
    <property type="entry name" value="KDPG/KHG_AS_2"/>
</dbReference>
<accession>A0ABW2Y8D9</accession>
<evidence type="ECO:0000256" key="1">
    <source>
        <dbReference type="ARBA" id="ARBA00000654"/>
    </source>
</evidence>
<dbReference type="CDD" id="cd00452">
    <property type="entry name" value="KDPG_aldolase"/>
    <property type="match status" value="1"/>
</dbReference>
<dbReference type="NCBIfam" id="TIGR01182">
    <property type="entry name" value="eda"/>
    <property type="match status" value="1"/>
</dbReference>
<dbReference type="RefSeq" id="WP_386822279.1">
    <property type="nucleotide sequence ID" value="NZ_JBHTIF010000001.1"/>
</dbReference>
<dbReference type="Proteomes" id="UP001597110">
    <property type="component" value="Unassembled WGS sequence"/>
</dbReference>
<dbReference type="Gene3D" id="3.20.20.70">
    <property type="entry name" value="Aldolase class I"/>
    <property type="match status" value="1"/>
</dbReference>
<dbReference type="PROSITE" id="PS00159">
    <property type="entry name" value="ALDOLASE_KDPG_KHG_1"/>
    <property type="match status" value="1"/>
</dbReference>
<evidence type="ECO:0000256" key="5">
    <source>
        <dbReference type="ARBA" id="ARBA00013063"/>
    </source>
</evidence>
<evidence type="ECO:0000256" key="2">
    <source>
        <dbReference type="ARBA" id="ARBA00004736"/>
    </source>
</evidence>
<dbReference type="PANTHER" id="PTHR30246:SF1">
    <property type="entry name" value="2-DEHYDRO-3-DEOXY-6-PHOSPHOGALACTONATE ALDOLASE-RELATED"/>
    <property type="match status" value="1"/>
</dbReference>
<gene>
    <name evidence="9" type="ORF">ACFQ0E_03340</name>
</gene>
<dbReference type="PROSITE" id="PS00160">
    <property type="entry name" value="ALDOLASE_KDPG_KHG_2"/>
    <property type="match status" value="1"/>
</dbReference>
<evidence type="ECO:0000256" key="7">
    <source>
        <dbReference type="ARBA" id="ARBA00023270"/>
    </source>
</evidence>
<evidence type="ECO:0000256" key="6">
    <source>
        <dbReference type="ARBA" id="ARBA00023239"/>
    </source>
</evidence>
<protein>
    <recommendedName>
        <fullName evidence="5">2-dehydro-3-deoxy-phosphogluconate aldolase</fullName>
        <ecNumber evidence="5">4.1.2.14</ecNumber>
    </recommendedName>
</protein>
<comment type="subunit">
    <text evidence="4">Homotrimer.</text>
</comment>
<organism evidence="9 10">
    <name type="scientific">Lysobacter brunescens</name>
    <dbReference type="NCBI Taxonomy" id="262323"/>
    <lineage>
        <taxon>Bacteria</taxon>
        <taxon>Pseudomonadati</taxon>
        <taxon>Pseudomonadota</taxon>
        <taxon>Gammaproteobacteria</taxon>
        <taxon>Lysobacterales</taxon>
        <taxon>Lysobacteraceae</taxon>
        <taxon>Lysobacter</taxon>
    </lineage>
</organism>
<keyword evidence="6 9" id="KW-0456">Lyase</keyword>
<keyword evidence="8" id="KW-0119">Carbohydrate metabolism</keyword>
<dbReference type="InterPro" id="IPR013785">
    <property type="entry name" value="Aldolase_TIM"/>
</dbReference>
<evidence type="ECO:0000256" key="8">
    <source>
        <dbReference type="ARBA" id="ARBA00023277"/>
    </source>
</evidence>
<reference evidence="10" key="1">
    <citation type="journal article" date="2019" name="Int. J. Syst. Evol. Microbiol.">
        <title>The Global Catalogue of Microorganisms (GCM) 10K type strain sequencing project: providing services to taxonomists for standard genome sequencing and annotation.</title>
        <authorList>
            <consortium name="The Broad Institute Genomics Platform"/>
            <consortium name="The Broad Institute Genome Sequencing Center for Infectious Disease"/>
            <person name="Wu L."/>
            <person name="Ma J."/>
        </authorList>
    </citation>
    <scope>NUCLEOTIDE SEQUENCE [LARGE SCALE GENOMIC DNA]</scope>
    <source>
        <strain evidence="10">CCUG 55585</strain>
    </source>
</reference>